<dbReference type="Gene3D" id="3.40.50.150">
    <property type="entry name" value="Vaccinia Virus protein VP39"/>
    <property type="match status" value="1"/>
</dbReference>
<protein>
    <submittedName>
        <fullName evidence="1">Class I SAM-dependent methyltransferase</fullName>
    </submittedName>
</protein>
<dbReference type="Proteomes" id="UP001500507">
    <property type="component" value="Unassembled WGS sequence"/>
</dbReference>
<keyword evidence="1" id="KW-0808">Transferase</keyword>
<sequence length="291" mass="33388">MKESSQNPPYLNVTDHSVTGEKFSLVEDDTYDILKTIPQPYITDLPKYYKSEDYISHTDARRTIFERLYGGVKNLMLNRKIKLVNSYAPMKANILDIGAGTGSFVASVIQKRPMWTVHGIEPNKDARILATKKGATLNTDSGTFKDNFFDVITMWHVLEHVPDLEKQIRELDRILKKDGVLFIAVPNFKSYDANYYKEFWAAYDVPRHLWHFSANGITQLFNKHGFELTDTKPMKFDAFYVALLSEKYISGKMNYIKAGLVGFRSNAHASKTGEYSSLIYIFKRIKPNNAI</sequence>
<dbReference type="EMBL" id="BAAAFG010000015">
    <property type="protein sequence ID" value="GAA0872741.1"/>
    <property type="molecule type" value="Genomic_DNA"/>
</dbReference>
<dbReference type="InterPro" id="IPR029063">
    <property type="entry name" value="SAM-dependent_MTases_sf"/>
</dbReference>
<reference evidence="1 2" key="1">
    <citation type="journal article" date="2019" name="Int. J. Syst. Evol. Microbiol.">
        <title>The Global Catalogue of Microorganisms (GCM) 10K type strain sequencing project: providing services to taxonomists for standard genome sequencing and annotation.</title>
        <authorList>
            <consortium name="The Broad Institute Genomics Platform"/>
            <consortium name="The Broad Institute Genome Sequencing Center for Infectious Disease"/>
            <person name="Wu L."/>
            <person name="Ma J."/>
        </authorList>
    </citation>
    <scope>NUCLEOTIDE SEQUENCE [LARGE SCALE GENOMIC DNA]</scope>
    <source>
        <strain evidence="1 2">JCM 16082</strain>
    </source>
</reference>
<dbReference type="GO" id="GO:0008168">
    <property type="term" value="F:methyltransferase activity"/>
    <property type="evidence" value="ECO:0007669"/>
    <property type="project" value="UniProtKB-KW"/>
</dbReference>
<dbReference type="RefSeq" id="WP_343766591.1">
    <property type="nucleotide sequence ID" value="NZ_BAAAFG010000015.1"/>
</dbReference>
<name>A0ABN1MII0_9FLAO</name>
<keyword evidence="2" id="KW-1185">Reference proteome</keyword>
<keyword evidence="1" id="KW-0489">Methyltransferase</keyword>
<proteinExistence type="predicted"/>
<dbReference type="Pfam" id="PF13489">
    <property type="entry name" value="Methyltransf_23"/>
    <property type="match status" value="1"/>
</dbReference>
<gene>
    <name evidence="1" type="ORF">GCM10009117_18880</name>
</gene>
<dbReference type="SUPFAM" id="SSF53335">
    <property type="entry name" value="S-adenosyl-L-methionine-dependent methyltransferases"/>
    <property type="match status" value="1"/>
</dbReference>
<evidence type="ECO:0000313" key="2">
    <source>
        <dbReference type="Proteomes" id="UP001500507"/>
    </source>
</evidence>
<dbReference type="CDD" id="cd02440">
    <property type="entry name" value="AdoMet_MTases"/>
    <property type="match status" value="1"/>
</dbReference>
<dbReference type="GO" id="GO:0032259">
    <property type="term" value="P:methylation"/>
    <property type="evidence" value="ECO:0007669"/>
    <property type="project" value="UniProtKB-KW"/>
</dbReference>
<organism evidence="1 2">
    <name type="scientific">Gangjinia marincola</name>
    <dbReference type="NCBI Taxonomy" id="578463"/>
    <lineage>
        <taxon>Bacteria</taxon>
        <taxon>Pseudomonadati</taxon>
        <taxon>Bacteroidota</taxon>
        <taxon>Flavobacteriia</taxon>
        <taxon>Flavobacteriales</taxon>
        <taxon>Flavobacteriaceae</taxon>
        <taxon>Gangjinia</taxon>
    </lineage>
</organism>
<comment type="caution">
    <text evidence="1">The sequence shown here is derived from an EMBL/GenBank/DDBJ whole genome shotgun (WGS) entry which is preliminary data.</text>
</comment>
<dbReference type="PANTHER" id="PTHR43861">
    <property type="entry name" value="TRANS-ACONITATE 2-METHYLTRANSFERASE-RELATED"/>
    <property type="match status" value="1"/>
</dbReference>
<evidence type="ECO:0000313" key="1">
    <source>
        <dbReference type="EMBL" id="GAA0872741.1"/>
    </source>
</evidence>
<accession>A0ABN1MII0</accession>